<protein>
    <submittedName>
        <fullName evidence="9">MFS transporter</fullName>
    </submittedName>
</protein>
<dbReference type="Proteomes" id="UP001079430">
    <property type="component" value="Unassembled WGS sequence"/>
</dbReference>
<keyword evidence="10" id="KW-1185">Reference proteome</keyword>
<feature type="transmembrane region" description="Helical" evidence="7">
    <location>
        <begin position="140"/>
        <end position="162"/>
    </location>
</feature>
<feature type="transmembrane region" description="Helical" evidence="7">
    <location>
        <begin position="330"/>
        <end position="353"/>
    </location>
</feature>
<keyword evidence="6 7" id="KW-0472">Membrane</keyword>
<dbReference type="InterPro" id="IPR011701">
    <property type="entry name" value="MFS"/>
</dbReference>
<dbReference type="InterPro" id="IPR020846">
    <property type="entry name" value="MFS_dom"/>
</dbReference>
<evidence type="ECO:0000259" key="8">
    <source>
        <dbReference type="PROSITE" id="PS50850"/>
    </source>
</evidence>
<evidence type="ECO:0000313" key="10">
    <source>
        <dbReference type="Proteomes" id="UP001079430"/>
    </source>
</evidence>
<feature type="transmembrane region" description="Helical" evidence="7">
    <location>
        <begin position="365"/>
        <end position="384"/>
    </location>
</feature>
<feature type="transmembrane region" description="Helical" evidence="7">
    <location>
        <begin position="107"/>
        <end position="128"/>
    </location>
</feature>
<dbReference type="PROSITE" id="PS50850">
    <property type="entry name" value="MFS"/>
    <property type="match status" value="1"/>
</dbReference>
<dbReference type="Gene3D" id="1.20.1250.20">
    <property type="entry name" value="MFS general substrate transporter like domains"/>
    <property type="match status" value="2"/>
</dbReference>
<feature type="transmembrane region" description="Helical" evidence="7">
    <location>
        <begin position="12"/>
        <end position="38"/>
    </location>
</feature>
<keyword evidence="3" id="KW-1003">Cell membrane</keyword>
<evidence type="ECO:0000256" key="4">
    <source>
        <dbReference type="ARBA" id="ARBA00022692"/>
    </source>
</evidence>
<evidence type="ECO:0000256" key="1">
    <source>
        <dbReference type="ARBA" id="ARBA00004651"/>
    </source>
</evidence>
<proteinExistence type="predicted"/>
<dbReference type="InterPro" id="IPR036259">
    <property type="entry name" value="MFS_trans_sf"/>
</dbReference>
<comment type="subcellular location">
    <subcellularLocation>
        <location evidence="1">Cell membrane</location>
        <topology evidence="1">Multi-pass membrane protein</topology>
    </subcellularLocation>
</comment>
<feature type="transmembrane region" description="Helical" evidence="7">
    <location>
        <begin position="168"/>
        <end position="189"/>
    </location>
</feature>
<dbReference type="PANTHER" id="PTHR23521:SF2">
    <property type="entry name" value="TRANSPORTER MFS SUPERFAMILY"/>
    <property type="match status" value="1"/>
</dbReference>
<dbReference type="RefSeq" id="WP_269279354.1">
    <property type="nucleotide sequence ID" value="NZ_JAPVOI010000004.1"/>
</dbReference>
<feature type="domain" description="Major facilitator superfamily (MFS) profile" evidence="8">
    <location>
        <begin position="16"/>
        <end position="388"/>
    </location>
</feature>
<keyword evidence="5 7" id="KW-1133">Transmembrane helix</keyword>
<reference evidence="9" key="1">
    <citation type="submission" date="2022-10" db="EMBL/GenBank/DDBJ databases">
        <title>Whole genome sequencing of three plant growth promoting bacteria isolated from Vachellia tortilis subsp. raddiana in Morocco.</title>
        <authorList>
            <person name="Hnini M."/>
            <person name="Zouagui R."/>
            <person name="Zouagui H."/>
            <person name="Chemao Elfihri M.-W."/>
            <person name="Ibrahimi A."/>
            <person name="Sbabou L."/>
            <person name="Aurag J."/>
        </authorList>
    </citation>
    <scope>NUCLEOTIDE SEQUENCE</scope>
    <source>
        <strain evidence="9">LMR678</strain>
    </source>
</reference>
<comment type="caution">
    <text evidence="9">The sequence shown here is derived from an EMBL/GenBank/DDBJ whole genome shotgun (WGS) entry which is preliminary data.</text>
</comment>
<feature type="transmembrane region" description="Helical" evidence="7">
    <location>
        <begin position="244"/>
        <end position="261"/>
    </location>
</feature>
<feature type="transmembrane region" description="Helical" evidence="7">
    <location>
        <begin position="298"/>
        <end position="318"/>
    </location>
</feature>
<evidence type="ECO:0000256" key="3">
    <source>
        <dbReference type="ARBA" id="ARBA00022475"/>
    </source>
</evidence>
<evidence type="ECO:0000256" key="6">
    <source>
        <dbReference type="ARBA" id="ARBA00023136"/>
    </source>
</evidence>
<organism evidence="9 10">
    <name type="scientific">Sinorhizobium psoraleae</name>
    <dbReference type="NCBI Taxonomy" id="520838"/>
    <lineage>
        <taxon>Bacteria</taxon>
        <taxon>Pseudomonadati</taxon>
        <taxon>Pseudomonadota</taxon>
        <taxon>Alphaproteobacteria</taxon>
        <taxon>Hyphomicrobiales</taxon>
        <taxon>Rhizobiaceae</taxon>
        <taxon>Sinorhizobium/Ensifer group</taxon>
        <taxon>Sinorhizobium</taxon>
    </lineage>
</organism>
<evidence type="ECO:0000256" key="7">
    <source>
        <dbReference type="SAM" id="Phobius"/>
    </source>
</evidence>
<name>A0ABT4KFG4_9HYPH</name>
<dbReference type="InterPro" id="IPR047200">
    <property type="entry name" value="MFS_YcaD-like"/>
</dbReference>
<feature type="transmembrane region" description="Helical" evidence="7">
    <location>
        <begin position="273"/>
        <end position="292"/>
    </location>
</feature>
<keyword evidence="4 7" id="KW-0812">Transmembrane</keyword>
<feature type="transmembrane region" description="Helical" evidence="7">
    <location>
        <begin position="210"/>
        <end position="232"/>
    </location>
</feature>
<gene>
    <name evidence="9" type="ORF">O3W52_11710</name>
</gene>
<dbReference type="EMBL" id="JAPVOI010000004">
    <property type="protein sequence ID" value="MCZ4090715.1"/>
    <property type="molecule type" value="Genomic_DNA"/>
</dbReference>
<keyword evidence="2" id="KW-0813">Transport</keyword>
<feature type="transmembrane region" description="Helical" evidence="7">
    <location>
        <begin position="82"/>
        <end position="101"/>
    </location>
</feature>
<evidence type="ECO:0000313" key="9">
    <source>
        <dbReference type="EMBL" id="MCZ4090715.1"/>
    </source>
</evidence>
<dbReference type="CDD" id="cd17477">
    <property type="entry name" value="MFS_YcaD_like"/>
    <property type="match status" value="1"/>
</dbReference>
<dbReference type="PANTHER" id="PTHR23521">
    <property type="entry name" value="TRANSPORTER MFS SUPERFAMILY"/>
    <property type="match status" value="1"/>
</dbReference>
<feature type="transmembrane region" description="Helical" evidence="7">
    <location>
        <begin position="50"/>
        <end position="70"/>
    </location>
</feature>
<evidence type="ECO:0000256" key="2">
    <source>
        <dbReference type="ARBA" id="ARBA00022448"/>
    </source>
</evidence>
<dbReference type="Pfam" id="PF07690">
    <property type="entry name" value="MFS_1"/>
    <property type="match status" value="1"/>
</dbReference>
<dbReference type="SUPFAM" id="SSF103473">
    <property type="entry name" value="MFS general substrate transporter"/>
    <property type="match status" value="1"/>
</dbReference>
<evidence type="ECO:0000256" key="5">
    <source>
        <dbReference type="ARBA" id="ARBA00022989"/>
    </source>
</evidence>
<accession>A0ABT4KFG4</accession>
<sequence>MDVAQARHKSPSSLTSIASIVISMTAVAIGNGMMLAYVPFVLTRSEAPDWVPGAAVTAIAFGGLVGCVIAGPLIRRVGHARAFSCSMALVILAALMISLGVHPLLWVFARCLYGAAGNTNFIISQSWLNHASENHWRGRAMAMFYMAYVIGLGAGAWLFGQIPADGNLAPIITIFFTTIAILPVGLTRLPTPPAPANVSIDIPMAWRNSPVAFVGVLAAGGLSMVVQGFTPIYAAANDVSQKDVAALMFVMQFGLIFIQYPMGALSDRIDRRIVLIATCALIVAAGFAALSVSFANLILLMLVFALFAGAVETIYSIANAHANDRADPGDFVPLASTMLVAWSTAATIVPMLVTMLTPALGQHTFIYAAMTVAVLYAVFVFLRLGSRKRVPPQLCEGFELKSAQVPNAGALIEAETRSE</sequence>